<dbReference type="PANTHER" id="PTHR43483:SF3">
    <property type="entry name" value="MEMBRANE TRANSPORTER PROTEIN HI_0806-RELATED"/>
    <property type="match status" value="1"/>
</dbReference>
<dbReference type="Proteomes" id="UP000279799">
    <property type="component" value="Chromosome"/>
</dbReference>
<sequence length="266" mass="28195">MVTFLGFFICFLILGAFSGFLAGLFGIGGGMVVVPALFYLLPWLGINSPLQMSIILGTSFATIAITTLASTEKHYKLGNIQWEAAKYLAPTLVLTGYIASDFITKLDKHLVVKIFAVLMIYLAVKMFRSIKKVSQDKKLTPFSAILGGIGIGLAASAAGIGGGGFTVPFLNSRGVSIKKAIGTSAFCSMLLGLSSAISYMIHGWGVKALPPYSLGYVYVPAVVGITLASFFTAKLGAKMVDKLPVPTLKKCFAGLLIAIAIDMLFR</sequence>
<keyword evidence="6" id="KW-1003">Cell membrane</keyword>
<dbReference type="Pfam" id="PF01925">
    <property type="entry name" value="TauE"/>
    <property type="match status" value="1"/>
</dbReference>
<feature type="transmembrane region" description="Helical" evidence="6">
    <location>
        <begin position="52"/>
        <end position="72"/>
    </location>
</feature>
<feature type="transmembrane region" description="Helical" evidence="6">
    <location>
        <begin position="180"/>
        <end position="201"/>
    </location>
</feature>
<evidence type="ECO:0000256" key="2">
    <source>
        <dbReference type="ARBA" id="ARBA00009142"/>
    </source>
</evidence>
<name>A0A448TT50_9PAST</name>
<evidence type="ECO:0000313" key="8">
    <source>
        <dbReference type="Proteomes" id="UP000279799"/>
    </source>
</evidence>
<keyword evidence="3 6" id="KW-0812">Transmembrane</keyword>
<feature type="transmembrane region" description="Helical" evidence="6">
    <location>
        <begin position="7"/>
        <end position="40"/>
    </location>
</feature>
<dbReference type="RefSeq" id="WP_126598497.1">
    <property type="nucleotide sequence ID" value="NZ_LR134510.1"/>
</dbReference>
<organism evidence="7 8">
    <name type="scientific">Actinobacillus delphinicola</name>
    <dbReference type="NCBI Taxonomy" id="51161"/>
    <lineage>
        <taxon>Bacteria</taxon>
        <taxon>Pseudomonadati</taxon>
        <taxon>Pseudomonadota</taxon>
        <taxon>Gammaproteobacteria</taxon>
        <taxon>Pasteurellales</taxon>
        <taxon>Pasteurellaceae</taxon>
        <taxon>Actinobacillus</taxon>
    </lineage>
</organism>
<feature type="transmembrane region" description="Helical" evidence="6">
    <location>
        <begin position="110"/>
        <end position="127"/>
    </location>
</feature>
<keyword evidence="4 6" id="KW-1133">Transmembrane helix</keyword>
<feature type="transmembrane region" description="Helical" evidence="6">
    <location>
        <begin position="139"/>
        <end position="160"/>
    </location>
</feature>
<dbReference type="PANTHER" id="PTHR43483">
    <property type="entry name" value="MEMBRANE TRANSPORTER PROTEIN HI_0806-RELATED"/>
    <property type="match status" value="1"/>
</dbReference>
<comment type="similarity">
    <text evidence="2 6">Belongs to the 4-toluene sulfonate uptake permease (TSUP) (TC 2.A.102) family.</text>
</comment>
<evidence type="ECO:0000256" key="1">
    <source>
        <dbReference type="ARBA" id="ARBA00004141"/>
    </source>
</evidence>
<evidence type="ECO:0000256" key="5">
    <source>
        <dbReference type="ARBA" id="ARBA00023136"/>
    </source>
</evidence>
<accession>A0A448TT50</accession>
<dbReference type="InterPro" id="IPR002781">
    <property type="entry name" value="TM_pro_TauE-like"/>
</dbReference>
<evidence type="ECO:0000313" key="7">
    <source>
        <dbReference type="EMBL" id="VEJ08968.1"/>
    </source>
</evidence>
<evidence type="ECO:0000256" key="4">
    <source>
        <dbReference type="ARBA" id="ARBA00022989"/>
    </source>
</evidence>
<dbReference type="AlphaFoldDB" id="A0A448TT50"/>
<evidence type="ECO:0000256" key="6">
    <source>
        <dbReference type="RuleBase" id="RU363041"/>
    </source>
</evidence>
<protein>
    <recommendedName>
        <fullName evidence="6">Probable membrane transporter protein</fullName>
    </recommendedName>
</protein>
<evidence type="ECO:0000256" key="3">
    <source>
        <dbReference type="ARBA" id="ARBA00022692"/>
    </source>
</evidence>
<dbReference type="OrthoDB" id="457670at2"/>
<dbReference type="KEGG" id="adp:NCTC12871_00392"/>
<keyword evidence="8" id="KW-1185">Reference proteome</keyword>
<gene>
    <name evidence="7" type="ORF">NCTC12871_00392</name>
</gene>
<feature type="transmembrane region" description="Helical" evidence="6">
    <location>
        <begin position="213"/>
        <end position="235"/>
    </location>
</feature>
<proteinExistence type="inferred from homology"/>
<comment type="subcellular location">
    <subcellularLocation>
        <location evidence="6">Cell membrane</location>
        <topology evidence="6">Multi-pass membrane protein</topology>
    </subcellularLocation>
    <subcellularLocation>
        <location evidence="1">Membrane</location>
        <topology evidence="1">Multi-pass membrane protein</topology>
    </subcellularLocation>
</comment>
<reference evidence="7 8" key="1">
    <citation type="submission" date="2018-12" db="EMBL/GenBank/DDBJ databases">
        <authorList>
            <consortium name="Pathogen Informatics"/>
        </authorList>
    </citation>
    <scope>NUCLEOTIDE SEQUENCE [LARGE SCALE GENOMIC DNA]</scope>
    <source>
        <strain evidence="7 8">NCTC12871</strain>
    </source>
</reference>
<dbReference type="EMBL" id="LR134510">
    <property type="protein sequence ID" value="VEJ08968.1"/>
    <property type="molecule type" value="Genomic_DNA"/>
</dbReference>
<dbReference type="GO" id="GO:0005886">
    <property type="term" value="C:plasma membrane"/>
    <property type="evidence" value="ECO:0007669"/>
    <property type="project" value="UniProtKB-SubCell"/>
</dbReference>
<keyword evidence="5 6" id="KW-0472">Membrane</keyword>